<dbReference type="InterPro" id="IPR002078">
    <property type="entry name" value="Sigma_54_int"/>
</dbReference>
<dbReference type="CDD" id="cd00009">
    <property type="entry name" value="AAA"/>
    <property type="match status" value="1"/>
</dbReference>
<keyword evidence="2" id="KW-0067">ATP-binding</keyword>
<evidence type="ECO:0000313" key="8">
    <source>
        <dbReference type="EMBL" id="EXZ71449.1"/>
    </source>
</evidence>
<dbReference type="FunFam" id="3.40.50.300:FF:000006">
    <property type="entry name" value="DNA-binding transcriptional regulator NtrC"/>
    <property type="match status" value="1"/>
</dbReference>
<dbReference type="PROSITE" id="PS00688">
    <property type="entry name" value="SIGMA54_INTERACT_3"/>
    <property type="match status" value="1"/>
</dbReference>
<keyword evidence="5" id="KW-0597">Phosphoprotein</keyword>
<dbReference type="InterPro" id="IPR025944">
    <property type="entry name" value="Sigma_54_int_dom_CS"/>
</dbReference>
<evidence type="ECO:0000256" key="1">
    <source>
        <dbReference type="ARBA" id="ARBA00022741"/>
    </source>
</evidence>
<dbReference type="InterPro" id="IPR003593">
    <property type="entry name" value="AAA+_ATPase"/>
</dbReference>
<dbReference type="RefSeq" id="WP_032599041.1">
    <property type="nucleotide sequence ID" value="NZ_JGDS01000067.1"/>
</dbReference>
<dbReference type="GO" id="GO:0000160">
    <property type="term" value="P:phosphorelay signal transduction system"/>
    <property type="evidence" value="ECO:0007669"/>
    <property type="project" value="InterPro"/>
</dbReference>
<keyword evidence="1" id="KW-0547">Nucleotide-binding</keyword>
<dbReference type="InterPro" id="IPR009057">
    <property type="entry name" value="Homeodomain-like_sf"/>
</dbReference>
<dbReference type="PANTHER" id="PTHR32071">
    <property type="entry name" value="TRANSCRIPTIONAL REGULATORY PROTEIN"/>
    <property type="match status" value="1"/>
</dbReference>
<dbReference type="PROSITE" id="PS50045">
    <property type="entry name" value="SIGMA54_INTERACT_4"/>
    <property type="match status" value="1"/>
</dbReference>
<dbReference type="SUPFAM" id="SSF52540">
    <property type="entry name" value="P-loop containing nucleoside triphosphate hydrolases"/>
    <property type="match status" value="1"/>
</dbReference>
<name>A0A016CJ77_BACFG</name>
<sequence>MKRKILIVEDNVGLSQIQKDWFDQAGYDAITAMNEPVARALVRKNKFDLILSDVRLPEGDGISLLKWLKKEKVDIPFIITTEYVSVPDVVRTIKLGARDYLPKPVHREHLLELAEEIFRPLATVRMKRKDLFRRTSSRILEVEKFARLVAPSDMSVLILGANGTGKESVAQSIHENSGRAGMPFVAVNCSILPRELAPSMLFGHEKGAFTGADAARPGFFDMAKGGTLFLDEIGTMSFEIQSMLLRVLQENIYMPIGGQKEKFTDVRVVAATNENMERAIKEGKFREDLYHRLCEFEIRQPSLAECPEDIIPLAEFFRERFSKELKRDTQGFTEDTRRRMLAYRWPGNVRELQNRVKRAVLLSESPMLDVDGLEVVSRVCGNEEAATPAILPLKGEAFEKESIARALKACNGHREQTAGMLNINPATLYRKMKKYGLK</sequence>
<dbReference type="InterPro" id="IPR002197">
    <property type="entry name" value="HTH_Fis"/>
</dbReference>
<evidence type="ECO:0000259" key="6">
    <source>
        <dbReference type="PROSITE" id="PS50045"/>
    </source>
</evidence>
<dbReference type="Gene3D" id="1.10.10.60">
    <property type="entry name" value="Homeodomain-like"/>
    <property type="match status" value="1"/>
</dbReference>
<dbReference type="Pfam" id="PF25601">
    <property type="entry name" value="AAA_lid_14"/>
    <property type="match status" value="1"/>
</dbReference>
<feature type="modified residue" description="4-aspartylphosphate" evidence="5">
    <location>
        <position position="53"/>
    </location>
</feature>
<dbReference type="GO" id="GO:0043565">
    <property type="term" value="F:sequence-specific DNA binding"/>
    <property type="evidence" value="ECO:0007669"/>
    <property type="project" value="InterPro"/>
</dbReference>
<dbReference type="GO" id="GO:0006355">
    <property type="term" value="P:regulation of DNA-templated transcription"/>
    <property type="evidence" value="ECO:0007669"/>
    <property type="project" value="InterPro"/>
</dbReference>
<evidence type="ECO:0000259" key="7">
    <source>
        <dbReference type="PROSITE" id="PS50110"/>
    </source>
</evidence>
<dbReference type="SMART" id="SM00382">
    <property type="entry name" value="AAA"/>
    <property type="match status" value="1"/>
</dbReference>
<proteinExistence type="predicted"/>
<gene>
    <name evidence="8" type="ORF">M123_4267</name>
</gene>
<dbReference type="Pfam" id="PF02954">
    <property type="entry name" value="HTH_8"/>
    <property type="match status" value="1"/>
</dbReference>
<dbReference type="AlphaFoldDB" id="A0A016CJ77"/>
<dbReference type="PROSITE" id="PS50110">
    <property type="entry name" value="RESPONSE_REGULATORY"/>
    <property type="match status" value="1"/>
</dbReference>
<dbReference type="InterPro" id="IPR058031">
    <property type="entry name" value="AAA_lid_NorR"/>
</dbReference>
<dbReference type="GO" id="GO:0005524">
    <property type="term" value="F:ATP binding"/>
    <property type="evidence" value="ECO:0007669"/>
    <property type="project" value="UniProtKB-KW"/>
</dbReference>
<dbReference type="Proteomes" id="UP000020938">
    <property type="component" value="Unassembled WGS sequence"/>
</dbReference>
<evidence type="ECO:0000256" key="5">
    <source>
        <dbReference type="PROSITE-ProRule" id="PRU00169"/>
    </source>
</evidence>
<feature type="domain" description="Sigma-54 factor interaction" evidence="6">
    <location>
        <begin position="132"/>
        <end position="361"/>
    </location>
</feature>
<dbReference type="Pfam" id="PF00072">
    <property type="entry name" value="Response_reg"/>
    <property type="match status" value="1"/>
</dbReference>
<dbReference type="SUPFAM" id="SSF52172">
    <property type="entry name" value="CheY-like"/>
    <property type="match status" value="1"/>
</dbReference>
<evidence type="ECO:0000256" key="4">
    <source>
        <dbReference type="ARBA" id="ARBA00023163"/>
    </source>
</evidence>
<keyword evidence="3" id="KW-0805">Transcription regulation</keyword>
<dbReference type="Gene3D" id="3.40.50.2300">
    <property type="match status" value="1"/>
</dbReference>
<dbReference type="CDD" id="cd00156">
    <property type="entry name" value="REC"/>
    <property type="match status" value="1"/>
</dbReference>
<comment type="caution">
    <text evidence="8">The sequence shown here is derived from an EMBL/GenBank/DDBJ whole genome shotgun (WGS) entry which is preliminary data.</text>
</comment>
<dbReference type="Gene3D" id="3.40.50.300">
    <property type="entry name" value="P-loop containing nucleotide triphosphate hydrolases"/>
    <property type="match status" value="1"/>
</dbReference>
<dbReference type="PRINTS" id="PR01590">
    <property type="entry name" value="HTHFIS"/>
</dbReference>
<dbReference type="Gene3D" id="1.10.8.60">
    <property type="match status" value="1"/>
</dbReference>
<dbReference type="SMART" id="SM00448">
    <property type="entry name" value="REC"/>
    <property type="match status" value="1"/>
</dbReference>
<dbReference type="EMBL" id="JGDS01000067">
    <property type="protein sequence ID" value="EXZ71449.1"/>
    <property type="molecule type" value="Genomic_DNA"/>
</dbReference>
<dbReference type="InterPro" id="IPR001789">
    <property type="entry name" value="Sig_transdc_resp-reg_receiver"/>
</dbReference>
<organism evidence="8 9">
    <name type="scientific">Bacteroides fragilis str. 3976T8</name>
    <dbReference type="NCBI Taxonomy" id="1339314"/>
    <lineage>
        <taxon>Bacteria</taxon>
        <taxon>Pseudomonadati</taxon>
        <taxon>Bacteroidota</taxon>
        <taxon>Bacteroidia</taxon>
        <taxon>Bacteroidales</taxon>
        <taxon>Bacteroidaceae</taxon>
        <taxon>Bacteroides</taxon>
    </lineage>
</organism>
<dbReference type="InterPro" id="IPR011006">
    <property type="entry name" value="CheY-like_superfamily"/>
</dbReference>
<keyword evidence="4" id="KW-0804">Transcription</keyword>
<dbReference type="PATRIC" id="fig|1339314.3.peg.4404"/>
<accession>A0A016CJ77</accession>
<dbReference type="SUPFAM" id="SSF46689">
    <property type="entry name" value="Homeodomain-like"/>
    <property type="match status" value="1"/>
</dbReference>
<feature type="domain" description="Response regulatory" evidence="7">
    <location>
        <begin position="4"/>
        <end position="118"/>
    </location>
</feature>
<evidence type="ECO:0000256" key="3">
    <source>
        <dbReference type="ARBA" id="ARBA00023015"/>
    </source>
</evidence>
<protein>
    <submittedName>
        <fullName evidence="8">AAA domain family protein</fullName>
    </submittedName>
</protein>
<dbReference type="Pfam" id="PF00158">
    <property type="entry name" value="Sigma54_activat"/>
    <property type="match status" value="1"/>
</dbReference>
<evidence type="ECO:0000256" key="2">
    <source>
        <dbReference type="ARBA" id="ARBA00022840"/>
    </source>
</evidence>
<evidence type="ECO:0000313" key="9">
    <source>
        <dbReference type="Proteomes" id="UP000020938"/>
    </source>
</evidence>
<dbReference type="PANTHER" id="PTHR32071:SF14">
    <property type="entry name" value="TRANSCRIPTIONAL REGULATORY PROTEIN RTCR"/>
    <property type="match status" value="1"/>
</dbReference>
<dbReference type="InterPro" id="IPR027417">
    <property type="entry name" value="P-loop_NTPase"/>
</dbReference>
<reference evidence="8 9" key="1">
    <citation type="submission" date="2014-02" db="EMBL/GenBank/DDBJ databases">
        <authorList>
            <person name="Sears C."/>
            <person name="Carroll K."/>
            <person name="Sack B.R."/>
            <person name="Qadri F."/>
            <person name="Myers L.L."/>
            <person name="Chung G.-T."/>
            <person name="Escheverria P."/>
            <person name="Fraser C.M."/>
            <person name="Sadzewicz L."/>
            <person name="Shefchek K.A."/>
            <person name="Tallon L."/>
            <person name="Das S.P."/>
            <person name="Daugherty S."/>
            <person name="Mongodin E.F."/>
        </authorList>
    </citation>
    <scope>NUCLEOTIDE SEQUENCE [LARGE SCALE GENOMIC DNA]</scope>
    <source>
        <strain evidence="8 9">3976T8</strain>
    </source>
</reference>